<comment type="caution">
    <text evidence="1">The sequence shown here is derived from an EMBL/GenBank/DDBJ whole genome shotgun (WGS) entry which is preliminary data.</text>
</comment>
<evidence type="ECO:0000313" key="1">
    <source>
        <dbReference type="EMBL" id="KAI0087207.1"/>
    </source>
</evidence>
<sequence>MSSSPSPSSSAVTIPTPGKSILKKPPPPPQSFFSLGRLSKLLPTQTTPSDDSNDEKTLKRAHFILPELTTVYPIYAANPPSTPLLKDEKRTIEEREAERRKRVVRRNSVATDSSSPEDTWWSLPQVESFYRECCIGREETPDHAISACYQHARHLHPRSVDFSGVQLTIGSASVLSDVFTIEWGLRKLIFKECDLDEHILKPLLHSLLIPGSLTYLSVASNRRLKAPGFKVIGAYLHKAKGLQFLDVAQNTMDKKSIEYIAAALPQAPEPGLISLRFDDCALKPQVLDALAHAVRISSLRNISLRYNKINATGAVAVALMIKDYPDRFPNNGSAPSSTVTSPISGSSVSSLLSPPSTPTIPSSPSPNLPLPPPPPRPGPVLPPPRHPAAGPPTTYTPYIPRSKRAAVAAANPSNTNPLSLSGQPVPIIASSAQGGVTARHSVPPTTNGQHLDHGHSVALLDKVRALDALPRLGALRTLDLRGNDIRSGITYIAQVLKRNRTLKVLNLSENKLDVQGLVAVAEALKYNSCLETLDLSKNPCCGPGLEGVQSLRTAFTLNSALKRLFMASTGLTSTGAIALAEFLPESTSLLHLDLTMNNLDVAGVMALSSGLKANHVMRCLDLNIPPSDEQLASMCREILNTCVRNTEEAERASQAAKSDTISGRGQGKGVWVMIEESELAKTLREDDKKKVEAQVPDANSLTSNGEDRTTDLDSVSVTQEVALNVLEAAKSCKKELEDTLSGIPSASSSPTGTPDANEELIARSKETLKALSSLIEGTEDPMKLEELFTLNDEITGLTARFNEPRATLKGLGIHIEEHTNGSTNGHIPPIQTDLDQSDDDEPVTPRADKGKQRAEPEPEEPQLVLTPTVGRSEQEFEDSEVDQDAEQCIEGKMTLDNSSRSWVAEEGEIFRKGAVLLTPEEMETEYDSEELRKELLDAMVERPPPRTVHDTFEDTIPSDSPTPSSLSSPVAEKPPPRPYIRRSRSSSSTTSSPATPTQEVPTLPTIPDSK</sequence>
<gene>
    <name evidence="1" type="ORF">BDY19DRAFT_986247</name>
</gene>
<proteinExistence type="predicted"/>
<organism evidence="1 2">
    <name type="scientific">Irpex rosettiformis</name>
    <dbReference type="NCBI Taxonomy" id="378272"/>
    <lineage>
        <taxon>Eukaryota</taxon>
        <taxon>Fungi</taxon>
        <taxon>Dikarya</taxon>
        <taxon>Basidiomycota</taxon>
        <taxon>Agaricomycotina</taxon>
        <taxon>Agaricomycetes</taxon>
        <taxon>Polyporales</taxon>
        <taxon>Irpicaceae</taxon>
        <taxon>Irpex</taxon>
    </lineage>
</organism>
<name>A0ACB8TYR0_9APHY</name>
<accession>A0ACB8TYR0</accession>
<dbReference type="EMBL" id="MU274919">
    <property type="protein sequence ID" value="KAI0087207.1"/>
    <property type="molecule type" value="Genomic_DNA"/>
</dbReference>
<protein>
    <submittedName>
        <fullName evidence="1">Uncharacterized protein</fullName>
    </submittedName>
</protein>
<dbReference type="Proteomes" id="UP001055072">
    <property type="component" value="Unassembled WGS sequence"/>
</dbReference>
<keyword evidence="2" id="KW-1185">Reference proteome</keyword>
<reference evidence="1" key="1">
    <citation type="journal article" date="2021" name="Environ. Microbiol.">
        <title>Gene family expansions and transcriptome signatures uncover fungal adaptations to wood decay.</title>
        <authorList>
            <person name="Hage H."/>
            <person name="Miyauchi S."/>
            <person name="Viragh M."/>
            <person name="Drula E."/>
            <person name="Min B."/>
            <person name="Chaduli D."/>
            <person name="Navarro D."/>
            <person name="Favel A."/>
            <person name="Norest M."/>
            <person name="Lesage-Meessen L."/>
            <person name="Balint B."/>
            <person name="Merenyi Z."/>
            <person name="de Eugenio L."/>
            <person name="Morin E."/>
            <person name="Martinez A.T."/>
            <person name="Baldrian P."/>
            <person name="Stursova M."/>
            <person name="Martinez M.J."/>
            <person name="Novotny C."/>
            <person name="Magnuson J.K."/>
            <person name="Spatafora J.W."/>
            <person name="Maurice S."/>
            <person name="Pangilinan J."/>
            <person name="Andreopoulos W."/>
            <person name="LaButti K."/>
            <person name="Hundley H."/>
            <person name="Na H."/>
            <person name="Kuo A."/>
            <person name="Barry K."/>
            <person name="Lipzen A."/>
            <person name="Henrissat B."/>
            <person name="Riley R."/>
            <person name="Ahrendt S."/>
            <person name="Nagy L.G."/>
            <person name="Grigoriev I.V."/>
            <person name="Martin F."/>
            <person name="Rosso M.N."/>
        </authorList>
    </citation>
    <scope>NUCLEOTIDE SEQUENCE</scope>
    <source>
        <strain evidence="1">CBS 384.51</strain>
    </source>
</reference>
<evidence type="ECO:0000313" key="2">
    <source>
        <dbReference type="Proteomes" id="UP001055072"/>
    </source>
</evidence>